<evidence type="ECO:0000313" key="2">
    <source>
        <dbReference type="EMBL" id="GBM88097.1"/>
    </source>
</evidence>
<accession>A0A4Y2JDG2</accession>
<comment type="caution">
    <text evidence="2">The sequence shown here is derived from an EMBL/GenBank/DDBJ whole genome shotgun (WGS) entry which is preliminary data.</text>
</comment>
<evidence type="ECO:0000313" key="3">
    <source>
        <dbReference type="Proteomes" id="UP000499080"/>
    </source>
</evidence>
<organism evidence="2 3">
    <name type="scientific">Araneus ventricosus</name>
    <name type="common">Orbweaver spider</name>
    <name type="synonym">Epeira ventricosa</name>
    <dbReference type="NCBI Taxonomy" id="182803"/>
    <lineage>
        <taxon>Eukaryota</taxon>
        <taxon>Metazoa</taxon>
        <taxon>Ecdysozoa</taxon>
        <taxon>Arthropoda</taxon>
        <taxon>Chelicerata</taxon>
        <taxon>Arachnida</taxon>
        <taxon>Araneae</taxon>
        <taxon>Araneomorphae</taxon>
        <taxon>Entelegynae</taxon>
        <taxon>Araneoidea</taxon>
        <taxon>Araneidae</taxon>
        <taxon>Araneus</taxon>
    </lineage>
</organism>
<proteinExistence type="predicted"/>
<feature type="region of interest" description="Disordered" evidence="1">
    <location>
        <begin position="76"/>
        <end position="98"/>
    </location>
</feature>
<dbReference type="Proteomes" id="UP000499080">
    <property type="component" value="Unassembled WGS sequence"/>
</dbReference>
<feature type="compositionally biased region" description="Low complexity" evidence="1">
    <location>
        <begin position="84"/>
        <end position="97"/>
    </location>
</feature>
<dbReference type="AlphaFoldDB" id="A0A4Y2JDG2"/>
<protein>
    <submittedName>
        <fullName evidence="2">Uncharacterized protein</fullName>
    </submittedName>
</protein>
<keyword evidence="3" id="KW-1185">Reference proteome</keyword>
<evidence type="ECO:0000256" key="1">
    <source>
        <dbReference type="SAM" id="MobiDB-lite"/>
    </source>
</evidence>
<dbReference type="EMBL" id="BGPR01003434">
    <property type="protein sequence ID" value="GBM88097.1"/>
    <property type="molecule type" value="Genomic_DNA"/>
</dbReference>
<reference evidence="2 3" key="1">
    <citation type="journal article" date="2019" name="Sci. Rep.">
        <title>Orb-weaving spider Araneus ventricosus genome elucidates the spidroin gene catalogue.</title>
        <authorList>
            <person name="Kono N."/>
            <person name="Nakamura H."/>
            <person name="Ohtoshi R."/>
            <person name="Moran D.A.P."/>
            <person name="Shinohara A."/>
            <person name="Yoshida Y."/>
            <person name="Fujiwara M."/>
            <person name="Mori M."/>
            <person name="Tomita M."/>
            <person name="Arakawa K."/>
        </authorList>
    </citation>
    <scope>NUCLEOTIDE SEQUENCE [LARGE SCALE GENOMIC DNA]</scope>
</reference>
<sequence>MYPLCMIIGSSGQGKVLTQEDRVTGGYVALLRGKTAVFGVWLWRIELFCGRNSSCSCHHIDTTNCYKSVTSRTASRQTLPSENHAPSHSSRAHASPPHLRPSKLILVNSKHGAEESSSSCASPRSTRLRDHRNKKIYFIFINIRITILSPSQMPYSHQVSSSALHPFTNSAIFSQWRHCLSLSIIPCKWNSRYCPSCNQRSST</sequence>
<name>A0A4Y2JDG2_ARAVE</name>
<gene>
    <name evidence="2" type="ORF">AVEN_190494_1</name>
</gene>